<gene>
    <name evidence="1" type="ORF">HF882_02180</name>
</gene>
<proteinExistence type="predicted"/>
<reference evidence="1 2" key="1">
    <citation type="submission" date="2020-04" db="EMBL/GenBank/DDBJ databases">
        <authorList>
            <person name="Hitch T.C.A."/>
            <person name="Wylensek D."/>
            <person name="Clavel T."/>
        </authorList>
    </citation>
    <scope>NUCLEOTIDE SEQUENCE [LARGE SCALE GENOMIC DNA]</scope>
    <source>
        <strain evidence="1 2">COR2-253-APC-1A</strain>
    </source>
</reference>
<evidence type="ECO:0000313" key="2">
    <source>
        <dbReference type="Proteomes" id="UP000576225"/>
    </source>
</evidence>
<dbReference type="EMBL" id="JABAEW010000002">
    <property type="protein sequence ID" value="NMD85385.1"/>
    <property type="molecule type" value="Genomic_DNA"/>
</dbReference>
<protein>
    <submittedName>
        <fullName evidence="1">Uncharacterized protein</fullName>
    </submittedName>
</protein>
<sequence length="523" mass="61250">MGSQQWQWEESQWKSNNDQIVYHCRVRTNRDDLPWQATRIYDIPSDGHQALVRKTGLSPYRIYDWARVTEHRENNGYQDIYVSIERIWFNRSEWEWKKDSQYSNRKKQGYRSRFSDELTGSLLQKLRGNYLRLADLSTIAKENLAVAVDLPQHEIDAWCQIEKVERKPDHFIIHVSILNAWLKAPRRDDWEWVAESSPTGDNSLKYYTCKGRAVSSQLMIALNSPRSSRKQVSADGWRKLAEKTGLDVNEVERWGQDFSYTASPDGLKVRVGVPNVWICADLLQGGNLWNRGVVNWGGTFGQAISYLGTWGKKEIHCWDIKDLIDTLIKYKGRIWGMVLYAHGMPIGQISESSEDSFNQATLITCVKKQDFKLAKLYLMQCYSGYQGNVSILWNELDKFIETRKSKEPEKHKYMNRSEFLGEYKKATIYYYQEIFKRLTDVEITDISINGEILSIKVRVNWKNEWSHYVVDQPNITYQGVNVLGVDIWPLQVFCNYISELFTTVQDKCKQIPWSSWLNFTNKN</sequence>
<accession>A0A848AQ32</accession>
<organism evidence="1 2">
    <name type="scientific">Victivallis vadensis</name>
    <dbReference type="NCBI Taxonomy" id="172901"/>
    <lineage>
        <taxon>Bacteria</taxon>
        <taxon>Pseudomonadati</taxon>
        <taxon>Lentisphaerota</taxon>
        <taxon>Lentisphaeria</taxon>
        <taxon>Victivallales</taxon>
        <taxon>Victivallaceae</taxon>
        <taxon>Victivallis</taxon>
    </lineage>
</organism>
<dbReference type="RefSeq" id="WP_168961421.1">
    <property type="nucleotide sequence ID" value="NZ_JABAEW010000002.1"/>
</dbReference>
<dbReference type="Proteomes" id="UP000576225">
    <property type="component" value="Unassembled WGS sequence"/>
</dbReference>
<name>A0A848AQ32_9BACT</name>
<evidence type="ECO:0000313" key="1">
    <source>
        <dbReference type="EMBL" id="NMD85385.1"/>
    </source>
</evidence>
<dbReference type="AlphaFoldDB" id="A0A848AQ32"/>
<comment type="caution">
    <text evidence="1">The sequence shown here is derived from an EMBL/GenBank/DDBJ whole genome shotgun (WGS) entry which is preliminary data.</text>
</comment>